<dbReference type="NCBIfam" id="NF006719">
    <property type="entry name" value="PRK09257.1"/>
    <property type="match status" value="1"/>
</dbReference>
<keyword evidence="5 7" id="KW-0808">Transferase</keyword>
<dbReference type="FunFam" id="3.90.1150.10:FF:000001">
    <property type="entry name" value="Aspartate aminotransferase"/>
    <property type="match status" value="1"/>
</dbReference>
<evidence type="ECO:0000256" key="7">
    <source>
        <dbReference type="RuleBase" id="RU000481"/>
    </source>
</evidence>
<proteinExistence type="inferred from homology"/>
<evidence type="ECO:0000313" key="9">
    <source>
        <dbReference type="EMBL" id="QJD69637.1"/>
    </source>
</evidence>
<dbReference type="InterPro" id="IPR004839">
    <property type="entry name" value="Aminotransferase_I/II_large"/>
</dbReference>
<dbReference type="InterPro" id="IPR015424">
    <property type="entry name" value="PyrdxlP-dep_Trfase"/>
</dbReference>
<dbReference type="Gene3D" id="3.40.640.10">
    <property type="entry name" value="Type I PLP-dependent aspartate aminotransferase-like (Major domain)"/>
    <property type="match status" value="1"/>
</dbReference>
<evidence type="ECO:0000256" key="6">
    <source>
        <dbReference type="ARBA" id="ARBA00022898"/>
    </source>
</evidence>
<evidence type="ECO:0000256" key="5">
    <source>
        <dbReference type="ARBA" id="ARBA00022679"/>
    </source>
</evidence>
<protein>
    <recommendedName>
        <fullName evidence="7">Aminotransferase</fullName>
        <ecNumber evidence="7">2.6.1.-</ecNumber>
    </recommendedName>
</protein>
<evidence type="ECO:0000256" key="4">
    <source>
        <dbReference type="ARBA" id="ARBA00022576"/>
    </source>
</evidence>
<feature type="domain" description="Aminotransferase class I/classII large" evidence="8">
    <location>
        <begin position="29"/>
        <end position="394"/>
    </location>
</feature>
<dbReference type="GO" id="GO:0033585">
    <property type="term" value="P:L-phenylalanine biosynthetic process from chorismate via phenylpyruvate"/>
    <property type="evidence" value="ECO:0007669"/>
    <property type="project" value="TreeGrafter"/>
</dbReference>
<evidence type="ECO:0000256" key="1">
    <source>
        <dbReference type="ARBA" id="ARBA00001933"/>
    </source>
</evidence>
<reference evidence="9 10" key="2">
    <citation type="submission" date="2020-04" db="EMBL/GenBank/DDBJ databases">
        <authorList>
            <person name="Fomenkov A."/>
            <person name="Anton B.P."/>
            <person name="Roberts R.J."/>
        </authorList>
    </citation>
    <scope>NUCLEOTIDE SEQUENCE [LARGE SCALE GENOMIC DNA]</scope>
    <source>
        <strain evidence="9 10">NEB122</strain>
    </source>
</reference>
<dbReference type="InterPro" id="IPR015422">
    <property type="entry name" value="PyrdxlP-dep_Trfase_small"/>
</dbReference>
<dbReference type="FunFam" id="3.40.640.10:FF:000015">
    <property type="entry name" value="Aspartate aminotransferase"/>
    <property type="match status" value="1"/>
</dbReference>
<dbReference type="AlphaFoldDB" id="A0A7Z2VDX6"/>
<organism evidence="9 10">
    <name type="scientific">Xanthomonas campestris pv. badrii</name>
    <dbReference type="NCBI Taxonomy" id="149696"/>
    <lineage>
        <taxon>Bacteria</taxon>
        <taxon>Pseudomonadati</taxon>
        <taxon>Pseudomonadota</taxon>
        <taxon>Gammaproteobacteria</taxon>
        <taxon>Lysobacterales</taxon>
        <taxon>Lysobacteraceae</taxon>
        <taxon>Xanthomonas</taxon>
    </lineage>
</organism>
<dbReference type="EMBL" id="CP051651">
    <property type="protein sequence ID" value="QJD69637.1"/>
    <property type="molecule type" value="Genomic_DNA"/>
</dbReference>
<sequence>MSFFANVEQVPGDPILGLTEAYNADSRPTKVNLGVGIYYDENGRIPLLRAVHKIEQQLAQEAKPRGYLPIDGLAAYDKATQELLFGAESALVASGRVATSQTVGGSGALRVGADLLKKLLPTATIAISNPSWENHRAVFGAAGFEVVDYTYFDAASHGLNFDGMLADLAKLEPGTVVLLHACCHNPTGADLTREQWKQVAGLLKERNLFPFVDIAYQGFDKGIEADAYAVRLLAAEGIDSYVVASSYSKSFSLYGERVGALSVVSATAAEAKAVQSQVKRIIRTIYSSPSTHGAALVAGVLTSPELRDLWEQELTEMRERIHALRAGLVDKLATLGAPEFDFIQRQAGMFSYSGLTKTQVDRLREEFAIYAVGTGRICVAALSQRNLDYVAQAVATVSRM</sequence>
<name>A0A7Z2VDX6_XANCA</name>
<dbReference type="RefSeq" id="WP_169707768.1">
    <property type="nucleotide sequence ID" value="NZ_CP051651.1"/>
</dbReference>
<dbReference type="SUPFAM" id="SSF53383">
    <property type="entry name" value="PLP-dependent transferases"/>
    <property type="match status" value="1"/>
</dbReference>
<comment type="subunit">
    <text evidence="3">Homodimer.</text>
</comment>
<dbReference type="GO" id="GO:0042802">
    <property type="term" value="F:identical protein binding"/>
    <property type="evidence" value="ECO:0007669"/>
    <property type="project" value="TreeGrafter"/>
</dbReference>
<dbReference type="PROSITE" id="PS00105">
    <property type="entry name" value="AA_TRANSFER_CLASS_1"/>
    <property type="match status" value="1"/>
</dbReference>
<dbReference type="InterPro" id="IPR015421">
    <property type="entry name" value="PyrdxlP-dep_Trfase_major"/>
</dbReference>
<gene>
    <name evidence="9" type="ORF">HG421_19375</name>
</gene>
<dbReference type="PANTHER" id="PTHR11879:SF37">
    <property type="entry name" value="AROMATIC-AMINO-ACID AMINOTRANSFERASE"/>
    <property type="match status" value="1"/>
</dbReference>
<evidence type="ECO:0000313" key="10">
    <source>
        <dbReference type="Proteomes" id="UP000503498"/>
    </source>
</evidence>
<keyword evidence="4 7" id="KW-0032">Aminotransferase</keyword>
<dbReference type="GO" id="GO:0030170">
    <property type="term" value="F:pyridoxal phosphate binding"/>
    <property type="evidence" value="ECO:0007669"/>
    <property type="project" value="InterPro"/>
</dbReference>
<accession>A0A7Z2VDX6</accession>
<dbReference type="Pfam" id="PF00155">
    <property type="entry name" value="Aminotran_1_2"/>
    <property type="match status" value="1"/>
</dbReference>
<comment type="cofactor">
    <cofactor evidence="1 7">
        <name>pyridoxal 5'-phosphate</name>
        <dbReference type="ChEBI" id="CHEBI:597326"/>
    </cofactor>
</comment>
<comment type="similarity">
    <text evidence="2 7">Belongs to the class-I pyridoxal-phosphate-dependent aminotransferase family.</text>
</comment>
<dbReference type="CDD" id="cd00609">
    <property type="entry name" value="AAT_like"/>
    <property type="match status" value="1"/>
</dbReference>
<dbReference type="PRINTS" id="PR00799">
    <property type="entry name" value="TRANSAMINASE"/>
</dbReference>
<dbReference type="Proteomes" id="UP000503498">
    <property type="component" value="Chromosome"/>
</dbReference>
<reference evidence="9 10" key="1">
    <citation type="submission" date="2020-04" db="EMBL/GenBank/DDBJ databases">
        <title>Genome-Wide Identification of 5-Methylcytosine Sites in Bacterial Genomes By High-Throughput Sequencing of MspJI Restriction Fragments.</title>
        <authorList>
            <person name="Wu V."/>
        </authorList>
    </citation>
    <scope>NUCLEOTIDE SEQUENCE [LARGE SCALE GENOMIC DNA]</scope>
    <source>
        <strain evidence="9 10">NEB122</strain>
    </source>
</reference>
<dbReference type="InterPro" id="IPR000796">
    <property type="entry name" value="Asp_trans"/>
</dbReference>
<evidence type="ECO:0000259" key="8">
    <source>
        <dbReference type="Pfam" id="PF00155"/>
    </source>
</evidence>
<dbReference type="GO" id="GO:0004838">
    <property type="term" value="F:L-tyrosine-2-oxoglutarate transaminase activity"/>
    <property type="evidence" value="ECO:0007669"/>
    <property type="project" value="TreeGrafter"/>
</dbReference>
<dbReference type="Gene3D" id="3.90.1150.10">
    <property type="entry name" value="Aspartate Aminotransferase, domain 1"/>
    <property type="match status" value="1"/>
</dbReference>
<evidence type="ECO:0000256" key="3">
    <source>
        <dbReference type="ARBA" id="ARBA00011738"/>
    </source>
</evidence>
<evidence type="ECO:0000256" key="2">
    <source>
        <dbReference type="ARBA" id="ARBA00007441"/>
    </source>
</evidence>
<keyword evidence="6" id="KW-0663">Pyridoxal phosphate</keyword>
<dbReference type="EC" id="2.6.1.-" evidence="7"/>
<dbReference type="PANTHER" id="PTHR11879">
    <property type="entry name" value="ASPARTATE AMINOTRANSFERASE"/>
    <property type="match status" value="1"/>
</dbReference>
<dbReference type="GO" id="GO:0005829">
    <property type="term" value="C:cytosol"/>
    <property type="evidence" value="ECO:0007669"/>
    <property type="project" value="TreeGrafter"/>
</dbReference>
<dbReference type="InterPro" id="IPR004838">
    <property type="entry name" value="NHTrfase_class1_PyrdxlP-BS"/>
</dbReference>